<name>A0ABS9T9L5_9PSEU</name>
<evidence type="ECO:0000313" key="4">
    <source>
        <dbReference type="EMBL" id="MCH6165113.1"/>
    </source>
</evidence>
<evidence type="ECO:0000256" key="2">
    <source>
        <dbReference type="ARBA" id="ARBA00022729"/>
    </source>
</evidence>
<keyword evidence="2" id="KW-0732">Signal</keyword>
<dbReference type="PANTHER" id="PTHR47151">
    <property type="entry name" value="LEU/ILE/VAL-BINDING ABC TRANSPORTER SUBUNIT"/>
    <property type="match status" value="1"/>
</dbReference>
<dbReference type="EMBL" id="JAKXMK010000004">
    <property type="protein sequence ID" value="MCH6165113.1"/>
    <property type="molecule type" value="Genomic_DNA"/>
</dbReference>
<dbReference type="PANTHER" id="PTHR47151:SF2">
    <property type="entry name" value="AMINO ACID BINDING PROTEIN"/>
    <property type="match status" value="1"/>
</dbReference>
<reference evidence="4 5" key="1">
    <citation type="submission" date="2022-03" db="EMBL/GenBank/DDBJ databases">
        <title>Pseudonocardia alaer sp. nov., a novel actinomycete isolated from reed forest soil.</title>
        <authorList>
            <person name="Wang L."/>
        </authorList>
    </citation>
    <scope>NUCLEOTIDE SEQUENCE [LARGE SCALE GENOMIC DNA]</scope>
    <source>
        <strain evidence="4 5">Y-16303</strain>
    </source>
</reference>
<dbReference type="Gene3D" id="3.40.50.2300">
    <property type="match status" value="2"/>
</dbReference>
<evidence type="ECO:0000313" key="5">
    <source>
        <dbReference type="Proteomes" id="UP001299970"/>
    </source>
</evidence>
<dbReference type="InterPro" id="IPR028081">
    <property type="entry name" value="Leu-bd"/>
</dbReference>
<comment type="similarity">
    <text evidence="1">Belongs to the leucine-binding protein family.</text>
</comment>
<dbReference type="Proteomes" id="UP001299970">
    <property type="component" value="Unassembled WGS sequence"/>
</dbReference>
<dbReference type="SUPFAM" id="SSF53822">
    <property type="entry name" value="Periplasmic binding protein-like I"/>
    <property type="match status" value="1"/>
</dbReference>
<dbReference type="Pfam" id="PF13458">
    <property type="entry name" value="Peripla_BP_6"/>
    <property type="match status" value="1"/>
</dbReference>
<evidence type="ECO:0000259" key="3">
    <source>
        <dbReference type="Pfam" id="PF13458"/>
    </source>
</evidence>
<keyword evidence="5" id="KW-1185">Reference proteome</keyword>
<protein>
    <submittedName>
        <fullName evidence="4">Branched-chain amino acid ABC transporter substrate-binding protein</fullName>
    </submittedName>
</protein>
<organism evidence="4 5">
    <name type="scientific">Pseudonocardia alaniniphila</name>
    <dbReference type="NCBI Taxonomy" id="75291"/>
    <lineage>
        <taxon>Bacteria</taxon>
        <taxon>Bacillati</taxon>
        <taxon>Actinomycetota</taxon>
        <taxon>Actinomycetes</taxon>
        <taxon>Pseudonocardiales</taxon>
        <taxon>Pseudonocardiaceae</taxon>
        <taxon>Pseudonocardia</taxon>
    </lineage>
</organism>
<comment type="caution">
    <text evidence="4">The sequence shown here is derived from an EMBL/GenBank/DDBJ whole genome shotgun (WGS) entry which is preliminary data.</text>
</comment>
<dbReference type="CDD" id="cd06342">
    <property type="entry name" value="PBP1_ABC_LIVBP-like"/>
    <property type="match status" value="1"/>
</dbReference>
<accession>A0ABS9T9L5</accession>
<feature type="domain" description="Leucine-binding protein" evidence="3">
    <location>
        <begin position="28"/>
        <end position="378"/>
    </location>
</feature>
<sequence length="395" mass="40866">MLLLAACGTNQSSDGAAGSSCDTSKGPLVIGMIVPLSGGVSAVGLGMRNSADLAIRQANEHCAVPGYRLVFQPEDDQEVPQVAAQAATTLASNPQVAAVLGTLNSSTAQTVAPILAREGIAQVSPANTNPALTVGPDAAAPKRQFPTYFRLATTDLLQGPFAARYLVQEAGKKRIAVIDDGKAYGAGLTQTFVAEAQQLGADVVARERVGEHDTEFSSVITRIRSANPDAVFYGGEFPVAGPLSKQLADAGLSIPVMGGDAINDKQFIALGGRQSDLATSIGAPAQSLPSAKSFLDQYAAAYTEPATVYGPLSYDSANVVIDALAKVVSRGDFTSSRRQELIHAIQQTNLEGAAGHVSFDQFGDTTNKVLTVYTVRGGDFVPVETGTFDGGAPVH</sequence>
<dbReference type="InterPro" id="IPR028082">
    <property type="entry name" value="Peripla_BP_I"/>
</dbReference>
<proteinExistence type="inferred from homology"/>
<dbReference type="RefSeq" id="WP_241035148.1">
    <property type="nucleotide sequence ID" value="NZ_BAAAJF010000018.1"/>
</dbReference>
<evidence type="ECO:0000256" key="1">
    <source>
        <dbReference type="ARBA" id="ARBA00010062"/>
    </source>
</evidence>
<gene>
    <name evidence="4" type="ORF">MMF94_05405</name>
</gene>